<organism evidence="2 3">
    <name type="scientific">Mucuna pruriens</name>
    <name type="common">Velvet bean</name>
    <name type="synonym">Dolichos pruriens</name>
    <dbReference type="NCBI Taxonomy" id="157652"/>
    <lineage>
        <taxon>Eukaryota</taxon>
        <taxon>Viridiplantae</taxon>
        <taxon>Streptophyta</taxon>
        <taxon>Embryophyta</taxon>
        <taxon>Tracheophyta</taxon>
        <taxon>Spermatophyta</taxon>
        <taxon>Magnoliopsida</taxon>
        <taxon>eudicotyledons</taxon>
        <taxon>Gunneridae</taxon>
        <taxon>Pentapetalae</taxon>
        <taxon>rosids</taxon>
        <taxon>fabids</taxon>
        <taxon>Fabales</taxon>
        <taxon>Fabaceae</taxon>
        <taxon>Papilionoideae</taxon>
        <taxon>50 kb inversion clade</taxon>
        <taxon>NPAAA clade</taxon>
        <taxon>indigoferoid/millettioid clade</taxon>
        <taxon>Phaseoleae</taxon>
        <taxon>Mucuna</taxon>
    </lineage>
</organism>
<protein>
    <submittedName>
        <fullName evidence="2">Uncharacterized protein</fullName>
    </submittedName>
</protein>
<keyword evidence="3" id="KW-1185">Reference proteome</keyword>
<gene>
    <name evidence="2" type="ORF">CR513_42379</name>
</gene>
<evidence type="ECO:0000256" key="1">
    <source>
        <dbReference type="SAM" id="MobiDB-lite"/>
    </source>
</evidence>
<dbReference type="AlphaFoldDB" id="A0A371FGN2"/>
<accession>A0A371FGN2</accession>
<dbReference type="OrthoDB" id="1747743at2759"/>
<evidence type="ECO:0000313" key="3">
    <source>
        <dbReference type="Proteomes" id="UP000257109"/>
    </source>
</evidence>
<feature type="compositionally biased region" description="Low complexity" evidence="1">
    <location>
        <begin position="12"/>
        <end position="21"/>
    </location>
</feature>
<sequence length="87" mass="9644">MILRDDGEIVIDSSQETSTSSDSEECSDDSHYDNDVRRLIGSQMCLVLGNICFVIIDGGSYVNVANERLVSKLALPTIVHPRPYKLQ</sequence>
<proteinExistence type="predicted"/>
<feature type="non-terminal residue" evidence="2">
    <location>
        <position position="1"/>
    </location>
</feature>
<comment type="caution">
    <text evidence="2">The sequence shown here is derived from an EMBL/GenBank/DDBJ whole genome shotgun (WGS) entry which is preliminary data.</text>
</comment>
<feature type="region of interest" description="Disordered" evidence="1">
    <location>
        <begin position="12"/>
        <end position="31"/>
    </location>
</feature>
<name>A0A371FGN2_MUCPR</name>
<evidence type="ECO:0000313" key="2">
    <source>
        <dbReference type="EMBL" id="RDX77494.1"/>
    </source>
</evidence>
<dbReference type="Proteomes" id="UP000257109">
    <property type="component" value="Unassembled WGS sequence"/>
</dbReference>
<dbReference type="EMBL" id="QJKJ01009153">
    <property type="protein sequence ID" value="RDX77494.1"/>
    <property type="molecule type" value="Genomic_DNA"/>
</dbReference>
<reference evidence="2" key="1">
    <citation type="submission" date="2018-05" db="EMBL/GenBank/DDBJ databases">
        <title>Draft genome of Mucuna pruriens seed.</title>
        <authorList>
            <person name="Nnadi N.E."/>
            <person name="Vos R."/>
            <person name="Hasami M.H."/>
            <person name="Devisetty U.K."/>
            <person name="Aguiy J.C."/>
        </authorList>
    </citation>
    <scope>NUCLEOTIDE SEQUENCE [LARGE SCALE GENOMIC DNA]</scope>
    <source>
        <strain evidence="2">JCA_2017</strain>
    </source>
</reference>